<dbReference type="InterPro" id="IPR036388">
    <property type="entry name" value="WH-like_DNA-bd_sf"/>
</dbReference>
<protein>
    <submittedName>
        <fullName evidence="5">HxlR family transcriptional regulator</fullName>
    </submittedName>
</protein>
<reference evidence="5 6" key="1">
    <citation type="journal article" date="2010" name="Cell Res.">
        <title>Complete genome sequence of the rifamycin SV-producing Amycolatopsis mediterranei U32 revealed its genetic characteristics in phylogeny and metabolism.</title>
        <authorList>
            <person name="Zhao W."/>
            <person name="Zhong Y."/>
            <person name="Yuan H."/>
            <person name="Wang J."/>
            <person name="Zheng H."/>
            <person name="Wang Y."/>
            <person name="Cen X."/>
            <person name="Xu F."/>
            <person name="Bai J."/>
            <person name="Han X."/>
            <person name="Lu G."/>
            <person name="Zhu Y."/>
            <person name="Shao Z."/>
            <person name="Yan H."/>
            <person name="Li C."/>
            <person name="Peng N."/>
            <person name="Zhang Z."/>
            <person name="Zhang Y."/>
            <person name="Lin W."/>
            <person name="Fan Y."/>
            <person name="Qin Z."/>
            <person name="Hu Y."/>
            <person name="Zhu B."/>
            <person name="Wang S."/>
            <person name="Ding X."/>
            <person name="Zhao G.P."/>
        </authorList>
    </citation>
    <scope>NUCLEOTIDE SEQUENCE [LARGE SCALE GENOMIC DNA]</scope>
    <source>
        <strain evidence="6">U-32</strain>
    </source>
</reference>
<sequence length="232" mass="25094">MPTTHTRAYGQFCGLARALEIVGERWSLLVVRDLVLGPKRYDELQAGLPKIPSSILSARLNELEAAGVIRRRVRGELNAGVVYELTQYGSELDQVLLDLGLWGARSLHQPKPGDILTLDSAILSLYTTFRPDVAEGVQVTYEIRYGDQMIVHALIEDGVAKVGEGRLPGADLIIKADHAAALLDLMSGTVAADEAVRGGRLAIEGEVADLQLFAQLFHVPAAPEPPEGIVVR</sequence>
<dbReference type="Proteomes" id="UP000000328">
    <property type="component" value="Chromosome"/>
</dbReference>
<dbReference type="PANTHER" id="PTHR33204:SF18">
    <property type="entry name" value="TRANSCRIPTIONAL REGULATORY PROTEIN"/>
    <property type="match status" value="1"/>
</dbReference>
<evidence type="ECO:0000256" key="1">
    <source>
        <dbReference type="ARBA" id="ARBA00023015"/>
    </source>
</evidence>
<dbReference type="GO" id="GO:0003677">
    <property type="term" value="F:DNA binding"/>
    <property type="evidence" value="ECO:0007669"/>
    <property type="project" value="UniProtKB-KW"/>
</dbReference>
<dbReference type="RefSeq" id="WP_013228642.1">
    <property type="nucleotide sequence ID" value="NC_014318.1"/>
</dbReference>
<dbReference type="InterPro" id="IPR036527">
    <property type="entry name" value="SCP2_sterol-bd_dom_sf"/>
</dbReference>
<keyword evidence="3" id="KW-0804">Transcription</keyword>
<evidence type="ECO:0000313" key="6">
    <source>
        <dbReference type="Proteomes" id="UP000000328"/>
    </source>
</evidence>
<dbReference type="HOGENOM" id="CLU_076095_0_1_11"/>
<dbReference type="EMBL" id="CP002000">
    <property type="protein sequence ID" value="ADJ48597.1"/>
    <property type="molecule type" value="Genomic_DNA"/>
</dbReference>
<dbReference type="eggNOG" id="COG1733">
    <property type="taxonomic scope" value="Bacteria"/>
</dbReference>
<dbReference type="AlphaFoldDB" id="A0A0H3DED9"/>
<dbReference type="InterPro" id="IPR036390">
    <property type="entry name" value="WH_DNA-bd_sf"/>
</dbReference>
<dbReference type="SUPFAM" id="SSF55718">
    <property type="entry name" value="SCP-like"/>
    <property type="match status" value="1"/>
</dbReference>
<dbReference type="Pfam" id="PF01638">
    <property type="entry name" value="HxlR"/>
    <property type="match status" value="1"/>
</dbReference>
<dbReference type="SUPFAM" id="SSF46785">
    <property type="entry name" value="Winged helix' DNA-binding domain"/>
    <property type="match status" value="1"/>
</dbReference>
<dbReference type="PATRIC" id="fig|749927.5.peg.7151"/>
<accession>A0A0H3DED9</accession>
<evidence type="ECO:0000256" key="3">
    <source>
        <dbReference type="ARBA" id="ARBA00023163"/>
    </source>
</evidence>
<dbReference type="PANTHER" id="PTHR33204">
    <property type="entry name" value="TRANSCRIPTIONAL REGULATOR, MARR FAMILY"/>
    <property type="match status" value="1"/>
</dbReference>
<keyword evidence="1" id="KW-0805">Transcription regulation</keyword>
<dbReference type="InterPro" id="IPR002577">
    <property type="entry name" value="HTH_HxlR"/>
</dbReference>
<gene>
    <name evidence="5" type="ordered locus">AMED_6876</name>
</gene>
<dbReference type="GeneID" id="92874525"/>
<dbReference type="Gene3D" id="3.30.1050.10">
    <property type="entry name" value="SCP2 sterol-binding domain"/>
    <property type="match status" value="1"/>
</dbReference>
<organism evidence="5 6">
    <name type="scientific">Amycolatopsis mediterranei (strain U-32)</name>
    <dbReference type="NCBI Taxonomy" id="749927"/>
    <lineage>
        <taxon>Bacteria</taxon>
        <taxon>Bacillati</taxon>
        <taxon>Actinomycetota</taxon>
        <taxon>Actinomycetes</taxon>
        <taxon>Pseudonocardiales</taxon>
        <taxon>Pseudonocardiaceae</taxon>
        <taxon>Amycolatopsis</taxon>
    </lineage>
</organism>
<dbReference type="KEGG" id="amd:AMED_6876"/>
<evidence type="ECO:0000313" key="5">
    <source>
        <dbReference type="EMBL" id="ADJ48597.1"/>
    </source>
</evidence>
<proteinExistence type="predicted"/>
<dbReference type="Gene3D" id="1.10.10.10">
    <property type="entry name" value="Winged helix-like DNA-binding domain superfamily/Winged helix DNA-binding domain"/>
    <property type="match status" value="1"/>
</dbReference>
<evidence type="ECO:0000259" key="4">
    <source>
        <dbReference type="PROSITE" id="PS51118"/>
    </source>
</evidence>
<evidence type="ECO:0000256" key="2">
    <source>
        <dbReference type="ARBA" id="ARBA00023125"/>
    </source>
</evidence>
<dbReference type="PROSITE" id="PS51118">
    <property type="entry name" value="HTH_HXLR"/>
    <property type="match status" value="1"/>
</dbReference>
<dbReference type="OrthoDB" id="9792527at2"/>
<name>A0A0H3DED9_AMYMU</name>
<keyword evidence="2" id="KW-0238">DNA-binding</keyword>
<feature type="domain" description="HTH hxlR-type" evidence="4">
    <location>
        <begin position="13"/>
        <end position="111"/>
    </location>
</feature>